<organism evidence="2 3">
    <name type="scientific">Solanum verrucosum</name>
    <dbReference type="NCBI Taxonomy" id="315347"/>
    <lineage>
        <taxon>Eukaryota</taxon>
        <taxon>Viridiplantae</taxon>
        <taxon>Streptophyta</taxon>
        <taxon>Embryophyta</taxon>
        <taxon>Tracheophyta</taxon>
        <taxon>Spermatophyta</taxon>
        <taxon>Magnoliopsida</taxon>
        <taxon>eudicotyledons</taxon>
        <taxon>Gunneridae</taxon>
        <taxon>Pentapetalae</taxon>
        <taxon>asterids</taxon>
        <taxon>lamiids</taxon>
        <taxon>Solanales</taxon>
        <taxon>Solanaceae</taxon>
        <taxon>Solanoideae</taxon>
        <taxon>Solaneae</taxon>
        <taxon>Solanum</taxon>
    </lineage>
</organism>
<protein>
    <submittedName>
        <fullName evidence="2">Uncharacterized protein</fullName>
    </submittedName>
</protein>
<dbReference type="EMBL" id="CP133616">
    <property type="protein sequence ID" value="WMV29914.1"/>
    <property type="molecule type" value="Genomic_DNA"/>
</dbReference>
<reference evidence="2" key="1">
    <citation type="submission" date="2023-08" db="EMBL/GenBank/DDBJ databases">
        <title>A de novo genome assembly of Solanum verrucosum Schlechtendal, a Mexican diploid species geographically isolated from the other diploid A-genome species in potato relatives.</title>
        <authorList>
            <person name="Hosaka K."/>
        </authorList>
    </citation>
    <scope>NUCLEOTIDE SEQUENCE</scope>
    <source>
        <tissue evidence="2">Young leaves</tissue>
    </source>
</reference>
<accession>A0AAF0R1L0</accession>
<dbReference type="PANTHER" id="PTHR44083">
    <property type="entry name" value="TOPLESS-RELATED PROTEIN 1-RELATED"/>
    <property type="match status" value="1"/>
</dbReference>
<dbReference type="InterPro" id="IPR027728">
    <property type="entry name" value="Topless_fam"/>
</dbReference>
<sequence>MDTPLENEEDGALKLTLPKESYDLDRDSQDLPEEFEKTATYGGNENESCIQIFKRKVEEKEKTKLKGHHKRLTGLAFSNSLNILISAGADYQEELTFSQFEQGPESNEQEIIQYVSSLIQVEREGIKG</sequence>
<evidence type="ECO:0000256" key="1">
    <source>
        <dbReference type="SAM" id="MobiDB-lite"/>
    </source>
</evidence>
<dbReference type="PANTHER" id="PTHR44083:SF35">
    <property type="entry name" value="TOPLESS-RELATED PROTEIN 4-LIKE ISOFORM X1"/>
    <property type="match status" value="1"/>
</dbReference>
<dbReference type="GO" id="GO:0006355">
    <property type="term" value="P:regulation of DNA-templated transcription"/>
    <property type="evidence" value="ECO:0007669"/>
    <property type="project" value="InterPro"/>
</dbReference>
<evidence type="ECO:0000313" key="2">
    <source>
        <dbReference type="EMBL" id="WMV29914.1"/>
    </source>
</evidence>
<keyword evidence="3" id="KW-1185">Reference proteome</keyword>
<feature type="compositionally biased region" description="Acidic residues" evidence="1">
    <location>
        <begin position="1"/>
        <end position="10"/>
    </location>
</feature>
<gene>
    <name evidence="2" type="ORF">MTR67_023299</name>
</gene>
<feature type="region of interest" description="Disordered" evidence="1">
    <location>
        <begin position="1"/>
        <end position="29"/>
    </location>
</feature>
<feature type="compositionally biased region" description="Basic and acidic residues" evidence="1">
    <location>
        <begin position="20"/>
        <end position="29"/>
    </location>
</feature>
<proteinExistence type="predicted"/>
<dbReference type="Proteomes" id="UP001234989">
    <property type="component" value="Chromosome 5"/>
</dbReference>
<name>A0AAF0R1L0_SOLVR</name>
<dbReference type="AlphaFoldDB" id="A0AAF0R1L0"/>
<evidence type="ECO:0000313" key="3">
    <source>
        <dbReference type="Proteomes" id="UP001234989"/>
    </source>
</evidence>